<dbReference type="Proteomes" id="UP000019103">
    <property type="component" value="Unassembled WGS sequence"/>
</dbReference>
<protein>
    <submittedName>
        <fullName evidence="3">Uncharacterized protein</fullName>
    </submittedName>
</protein>
<accession>W4IT42</accession>
<evidence type="ECO:0000256" key="2">
    <source>
        <dbReference type="SAM" id="Phobius"/>
    </source>
</evidence>
<feature type="region of interest" description="Disordered" evidence="1">
    <location>
        <begin position="268"/>
        <end position="314"/>
    </location>
</feature>
<keyword evidence="2" id="KW-1133">Transmembrane helix</keyword>
<gene>
    <name evidence="3" type="ORF">PFUGPA_05251</name>
</gene>
<evidence type="ECO:0000313" key="3">
    <source>
        <dbReference type="EMBL" id="ETW52944.1"/>
    </source>
</evidence>
<dbReference type="EMBL" id="KI927387">
    <property type="protein sequence ID" value="ETW52944.1"/>
    <property type="molecule type" value="Genomic_DNA"/>
</dbReference>
<feature type="transmembrane region" description="Helical" evidence="2">
    <location>
        <begin position="1069"/>
        <end position="1087"/>
    </location>
</feature>
<evidence type="ECO:0000313" key="4">
    <source>
        <dbReference type="Proteomes" id="UP000019103"/>
    </source>
</evidence>
<feature type="transmembrane region" description="Helical" evidence="2">
    <location>
        <begin position="811"/>
        <end position="831"/>
    </location>
</feature>
<keyword evidence="2" id="KW-0472">Membrane</keyword>
<dbReference type="OMA" id="VKYNYCL"/>
<dbReference type="OrthoDB" id="370914at2759"/>
<feature type="transmembrane region" description="Helical" evidence="2">
    <location>
        <begin position="1197"/>
        <end position="1219"/>
    </location>
</feature>
<sequence>MKYVLRGHKRKIQKTCEHLFKSYFSINHLCVGNFPTFVKLQEDNIFFRKKQIYFLSTCKKKLCKYDYTEESEKEGKKKNKLINLLNYHDDNKNILTKGCLVKNERDIINILQNNIKNEKNILITPQNIVELLQAYSKYKYYNENVIKLIILYIKYNMNKFSFIKLCLCLNYFVNLNIKKEPSFNNIISNIIMKKIKNDEYIDSYALCMVIKYLLKTNIDDINLIYMLVIITERKISEGLYNIYDVYNLILSFLNIHTSIINPRLYQKKQTKRNNINQNKKKKKNNNNNNNNNNIHLCGQKKKKKNNNNNNNNNNIHLCGQGKNYYIKKSHNPVDLNITIFNDHQMNECIHFYKNDDAHRIYEDTKKINEENIYNMLHIYINFDNKNNNDIILLLHNLRNNLSQKYFTYKMYMNNDDKTKLYENLLKQIHFKKEIQPQYIALLLINVMKFINNSQLSEELFLHILKNVHTHIKEVVMNTKEHEINKYNQFCNDKKTKELFIFNNNINTFCEEQKICSQNSQNEELIKKSSFEKPHVFSYPIKKKESPYEENIKKNNKAEKKTRRHFNVQEIGLIFEFYTSMQNYIKERKKKKQSHNHHDDDDVKFYDTHPLDMRNKDNNIIHIGMYDNKGILQSEHIFKDDINMNKTNDGKKNLTKFRYGDTCYFVDEFIRYCDVLKLYTNILKNCLYLYSLYKQEEIKKKKKLKYSDDNINITTYCKVFKNFLEIYSTHNFLDKEIFYSFFEEFFLIQKKEKKLDLNEICDILKIIHTYKNTYLLESLLYNNKESKILFIIQNNLIKHVTNEMNKIRNDNLYFVIMSFYYLSFLKCYNFITYSRLINLILRNVKNEVCIKHLPYVIIGIMNFFKLYKKFKILKYKEKEEYKYDENLNKNDLYEQDNISMFNDRYYNKELEKTKINKRKEKNILIIQNNFSYSYNENRHQNLFLLPFNHDEYTNNDNKMYRLHILFILLNKNYCEYKIYYILNCIYMLIKLIKQKDFPTTCNYISKFYLLEIFKKLEKQMDINNNNNDNDNKKIEEKCRDKLKIIYKEKLHITNVEKNNTHMYYYNKYDYFINYVKYIYCISFLNYYIDLNELLNNIMKKKVTNNFVYTFYTPFNSYLISNFLYNYENMKKEKYDEIKKLYNCSYQNNDLQTYINISSLKYIDIEKSTHFNKCIEYIKKCNILNIYNIIYIIKTYKFLCYYINQYNILLLNKFILFLYMYQNIKMSSLYELLIQYIKFLYYLEYIQKPIFLKSNKSIIKVILFLLKMLSKYNMNNFENNYIGMLHISLLYMSYFVKDFHSIFSFLSLKFLRHLNLFLGMSMIKNLETYDHSYNFQIYIVNILKGVIKKKKRIMNEYNVEHTPYTIDILIK</sequence>
<keyword evidence="2" id="KW-0812">Transmembrane</keyword>
<reference evidence="3 4" key="1">
    <citation type="submission" date="2013-02" db="EMBL/GenBank/DDBJ databases">
        <title>The Genome Annotation of Plasmodium falciparum Palo Alto/Uganda.</title>
        <authorList>
            <consortium name="The Broad Institute Genome Sequencing Platform"/>
            <consortium name="The Broad Institute Genome Sequencing Center for Infectious Disease"/>
            <person name="Neafsey D."/>
            <person name="Hoffman S."/>
            <person name="Volkman S."/>
            <person name="Rosenthal P."/>
            <person name="Walker B."/>
            <person name="Young S.K."/>
            <person name="Zeng Q."/>
            <person name="Gargeya S."/>
            <person name="Fitzgerald M."/>
            <person name="Haas B."/>
            <person name="Abouelleil A."/>
            <person name="Allen A.W."/>
            <person name="Alvarado L."/>
            <person name="Arachchi H.M."/>
            <person name="Berlin A.M."/>
            <person name="Chapman S.B."/>
            <person name="Gainer-Dewar J."/>
            <person name="Goldberg J."/>
            <person name="Griggs A."/>
            <person name="Gujja S."/>
            <person name="Hansen M."/>
            <person name="Howarth C."/>
            <person name="Imamovic A."/>
            <person name="Ireland A."/>
            <person name="Larimer J."/>
            <person name="McCowan C."/>
            <person name="Murphy C."/>
            <person name="Pearson M."/>
            <person name="Poon T.W."/>
            <person name="Priest M."/>
            <person name="Roberts A."/>
            <person name="Saif S."/>
            <person name="Shea T."/>
            <person name="Sisk P."/>
            <person name="Sykes S."/>
            <person name="Wortman J."/>
            <person name="Nusbaum C."/>
            <person name="Birren B."/>
        </authorList>
    </citation>
    <scope>NUCLEOTIDE SEQUENCE [LARGE SCALE GENOMIC DNA]</scope>
    <source>
        <strain evidence="3 4">Palo Alto/Uganda</strain>
    </source>
</reference>
<feature type="transmembrane region" description="Helical" evidence="2">
    <location>
        <begin position="1107"/>
        <end position="1125"/>
    </location>
</feature>
<name>W4IT42_PLAFP</name>
<proteinExistence type="predicted"/>
<organism evidence="3 4">
    <name type="scientific">Plasmodium falciparum (isolate Palo Alto / Uganda)</name>
    <dbReference type="NCBI Taxonomy" id="57270"/>
    <lineage>
        <taxon>Eukaryota</taxon>
        <taxon>Sar</taxon>
        <taxon>Alveolata</taxon>
        <taxon>Apicomplexa</taxon>
        <taxon>Aconoidasida</taxon>
        <taxon>Haemosporida</taxon>
        <taxon>Plasmodiidae</taxon>
        <taxon>Plasmodium</taxon>
        <taxon>Plasmodium (Laverania)</taxon>
    </lineage>
</organism>
<evidence type="ECO:0000256" key="1">
    <source>
        <dbReference type="SAM" id="MobiDB-lite"/>
    </source>
</evidence>
<reference evidence="3 4" key="2">
    <citation type="submission" date="2013-02" db="EMBL/GenBank/DDBJ databases">
        <title>The Genome Sequence of Plasmodium falciparum Palo Alto/Uganda.</title>
        <authorList>
            <consortium name="The Broad Institute Genome Sequencing Platform"/>
            <consortium name="The Broad Institute Genome Sequencing Center for Infectious Disease"/>
            <person name="Neafsey D."/>
            <person name="Cheeseman I."/>
            <person name="Volkman S."/>
            <person name="Adams J."/>
            <person name="Walker B."/>
            <person name="Young S.K."/>
            <person name="Zeng Q."/>
            <person name="Gargeya S."/>
            <person name="Fitzgerald M."/>
            <person name="Haas B."/>
            <person name="Abouelleil A."/>
            <person name="Alvarado L."/>
            <person name="Arachchi H.M."/>
            <person name="Berlin A.M."/>
            <person name="Chapman S.B."/>
            <person name="Dewar J."/>
            <person name="Goldberg J."/>
            <person name="Griggs A."/>
            <person name="Gujja S."/>
            <person name="Hansen M."/>
            <person name="Howarth C."/>
            <person name="Imamovic A."/>
            <person name="Larimer J."/>
            <person name="McCowan C."/>
            <person name="Murphy C."/>
            <person name="Neiman D."/>
            <person name="Pearson M."/>
            <person name="Priest M."/>
            <person name="Roberts A."/>
            <person name="Saif S."/>
            <person name="Shea T."/>
            <person name="Sisk P."/>
            <person name="Sykes S."/>
            <person name="Wortman J."/>
            <person name="Nusbaum C."/>
            <person name="Birren B."/>
        </authorList>
    </citation>
    <scope>NUCLEOTIDE SEQUENCE [LARGE SCALE GENOMIC DNA]</scope>
    <source>
        <strain evidence="3 4">Palo Alto/Uganda</strain>
    </source>
</reference>